<protein>
    <recommendedName>
        <fullName evidence="7">TF-B3 domain-containing protein</fullName>
    </recommendedName>
</protein>
<keyword evidence="3" id="KW-0238">DNA-binding</keyword>
<feature type="region of interest" description="Disordered" evidence="6">
    <location>
        <begin position="220"/>
        <end position="260"/>
    </location>
</feature>
<keyword evidence="9" id="KW-1185">Reference proteome</keyword>
<dbReference type="SMART" id="SM01019">
    <property type="entry name" value="B3"/>
    <property type="match status" value="2"/>
</dbReference>
<dbReference type="Proteomes" id="UP001159364">
    <property type="component" value="Linkage Group LG06"/>
</dbReference>
<dbReference type="GO" id="GO:0005634">
    <property type="term" value="C:nucleus"/>
    <property type="evidence" value="ECO:0007669"/>
    <property type="project" value="UniProtKB-SubCell"/>
</dbReference>
<keyword evidence="2" id="KW-0805">Transcription regulation</keyword>
<organism evidence="8 9">
    <name type="scientific">Erythroxylum novogranatense</name>
    <dbReference type="NCBI Taxonomy" id="1862640"/>
    <lineage>
        <taxon>Eukaryota</taxon>
        <taxon>Viridiplantae</taxon>
        <taxon>Streptophyta</taxon>
        <taxon>Embryophyta</taxon>
        <taxon>Tracheophyta</taxon>
        <taxon>Spermatophyta</taxon>
        <taxon>Magnoliopsida</taxon>
        <taxon>eudicotyledons</taxon>
        <taxon>Gunneridae</taxon>
        <taxon>Pentapetalae</taxon>
        <taxon>rosids</taxon>
        <taxon>fabids</taxon>
        <taxon>Malpighiales</taxon>
        <taxon>Erythroxylaceae</taxon>
        <taxon>Erythroxylum</taxon>
    </lineage>
</organism>
<evidence type="ECO:0000256" key="6">
    <source>
        <dbReference type="SAM" id="MobiDB-lite"/>
    </source>
</evidence>
<dbReference type="PANTHER" id="PTHR31391:SF157">
    <property type="entry name" value="B3 DOMAIN-CONTAINING PROTEIN REM16"/>
    <property type="match status" value="1"/>
</dbReference>
<evidence type="ECO:0000256" key="5">
    <source>
        <dbReference type="ARBA" id="ARBA00023242"/>
    </source>
</evidence>
<evidence type="ECO:0000256" key="3">
    <source>
        <dbReference type="ARBA" id="ARBA00023125"/>
    </source>
</evidence>
<gene>
    <name evidence="8" type="ORF">K2173_007576</name>
</gene>
<evidence type="ECO:0000256" key="2">
    <source>
        <dbReference type="ARBA" id="ARBA00023015"/>
    </source>
</evidence>
<dbReference type="CDD" id="cd10017">
    <property type="entry name" value="B3_DNA"/>
    <property type="match status" value="2"/>
</dbReference>
<feature type="compositionally biased region" description="Polar residues" evidence="6">
    <location>
        <begin position="233"/>
        <end position="256"/>
    </location>
</feature>
<name>A0AAV8T6K5_9ROSI</name>
<feature type="domain" description="TF-B3" evidence="7">
    <location>
        <begin position="82"/>
        <end position="175"/>
    </location>
</feature>
<dbReference type="AlphaFoldDB" id="A0AAV8T6K5"/>
<dbReference type="GO" id="GO:0003677">
    <property type="term" value="F:DNA binding"/>
    <property type="evidence" value="ECO:0007669"/>
    <property type="project" value="UniProtKB-KW"/>
</dbReference>
<comment type="subcellular location">
    <subcellularLocation>
        <location evidence="1">Nucleus</location>
    </subcellularLocation>
</comment>
<dbReference type="InterPro" id="IPR003340">
    <property type="entry name" value="B3_DNA-bd"/>
</dbReference>
<comment type="caution">
    <text evidence="8">The sequence shown here is derived from an EMBL/GenBank/DDBJ whole genome shotgun (WGS) entry which is preliminary data.</text>
</comment>
<dbReference type="PANTHER" id="PTHR31391">
    <property type="entry name" value="B3 DOMAIN-CONTAINING PROTEIN OS11G0197600-RELATED"/>
    <property type="match status" value="1"/>
</dbReference>
<keyword evidence="4" id="KW-0804">Transcription</keyword>
<evidence type="ECO:0000313" key="8">
    <source>
        <dbReference type="EMBL" id="KAJ8762416.1"/>
    </source>
</evidence>
<evidence type="ECO:0000256" key="1">
    <source>
        <dbReference type="ARBA" id="ARBA00004123"/>
    </source>
</evidence>
<reference evidence="8 9" key="1">
    <citation type="submission" date="2021-09" db="EMBL/GenBank/DDBJ databases">
        <title>Genomic insights and catalytic innovation underlie evolution of tropane alkaloids biosynthesis.</title>
        <authorList>
            <person name="Wang Y.-J."/>
            <person name="Tian T."/>
            <person name="Huang J.-P."/>
            <person name="Huang S.-X."/>
        </authorList>
    </citation>
    <scope>NUCLEOTIDE SEQUENCE [LARGE SCALE GENOMIC DNA]</scope>
    <source>
        <strain evidence="8">KIB-2018</strain>
        <tissue evidence="8">Leaf</tissue>
    </source>
</reference>
<sequence>MACSLEYFQQKNQLMEVSISRPLISNNYLISHFLGYTVLGRQCNKDIIILFASSVLLVAMGEETCRTCRSWEEEIYWTHFQYTQFSQFLCPGFNRRLEIPENFSRNMKKKLLEMVTLNGPSGCAWRVGLTTNDDTLYFDHGWDQFVKDNYLQEKDLLVFKYNGRSQFDVLIFDGLSLCEKAASYFVRKCGHGESSSGCHTGKGIGESSSELVPASACNLNSPMEKTHIDDDSTPPSGRPATSETFKKNTPTETTVTDPFGVGQIIRAEEPLNKRTKRELKFPYPSHVSQCVKNEEPCSLDEETETKPDIVHSFPSSSRGRLVSEEKKQNALKLAQTVMTNDGFVVVMKPSHVYRKFFMVIPSSWIVKRLSNLARHKVILRVEGNTWHTNFLYRKYRKSGGLSAGWKNFVTDNNLNEFDICLFEPGSPLNDSFVLDVQIFRVA</sequence>
<proteinExistence type="predicted"/>
<keyword evidence="5" id="KW-0539">Nucleus</keyword>
<evidence type="ECO:0000259" key="7">
    <source>
        <dbReference type="PROSITE" id="PS50863"/>
    </source>
</evidence>
<dbReference type="Pfam" id="PF02362">
    <property type="entry name" value="B3"/>
    <property type="match status" value="2"/>
</dbReference>
<evidence type="ECO:0000313" key="9">
    <source>
        <dbReference type="Proteomes" id="UP001159364"/>
    </source>
</evidence>
<dbReference type="Gene3D" id="2.40.330.10">
    <property type="entry name" value="DNA-binding pseudobarrel domain"/>
    <property type="match status" value="2"/>
</dbReference>
<dbReference type="SUPFAM" id="SSF101936">
    <property type="entry name" value="DNA-binding pseudobarrel domain"/>
    <property type="match status" value="2"/>
</dbReference>
<feature type="domain" description="TF-B3" evidence="7">
    <location>
        <begin position="343"/>
        <end position="442"/>
    </location>
</feature>
<dbReference type="InterPro" id="IPR015300">
    <property type="entry name" value="DNA-bd_pseudobarrel_sf"/>
</dbReference>
<dbReference type="EMBL" id="JAIWQS010000006">
    <property type="protein sequence ID" value="KAJ8762416.1"/>
    <property type="molecule type" value="Genomic_DNA"/>
</dbReference>
<evidence type="ECO:0000256" key="4">
    <source>
        <dbReference type="ARBA" id="ARBA00023163"/>
    </source>
</evidence>
<dbReference type="PROSITE" id="PS50863">
    <property type="entry name" value="B3"/>
    <property type="match status" value="2"/>
</dbReference>
<dbReference type="InterPro" id="IPR044837">
    <property type="entry name" value="REM16-like"/>
</dbReference>
<accession>A0AAV8T6K5</accession>